<evidence type="ECO:0000256" key="2">
    <source>
        <dbReference type="ARBA" id="ARBA00010352"/>
    </source>
</evidence>
<evidence type="ECO:0000256" key="4">
    <source>
        <dbReference type="ARBA" id="ARBA00023157"/>
    </source>
</evidence>
<gene>
    <name evidence="6" type="primary">msmb</name>
</gene>
<dbReference type="Proteomes" id="UP000694680">
    <property type="component" value="Chromosome 22"/>
</dbReference>
<accession>A0A8C5DKY7</accession>
<protein>
    <recommendedName>
        <fullName evidence="8">Beta-microseminoprotein</fullName>
    </recommendedName>
</protein>
<dbReference type="PANTHER" id="PTHR10500:SF7">
    <property type="entry name" value="BETA-MICROSEMINOPROTEIN"/>
    <property type="match status" value="1"/>
</dbReference>
<dbReference type="GO" id="GO:0005576">
    <property type="term" value="C:extracellular region"/>
    <property type="evidence" value="ECO:0007669"/>
    <property type="project" value="UniProtKB-SubCell"/>
</dbReference>
<sequence length="106" mass="11574">QKSLALALLLCAVLSLSQAQCFVKRAPPVKTCCQDDTDKTWHPVGSSWRNSQCMDCTCSSCCAGYSTPQEFPDDCVSVFDKSQCKYIVHKINDPSVMCPVYAGVGK</sequence>
<feature type="chain" id="PRO_5033990574" description="Beta-microseminoprotein" evidence="5">
    <location>
        <begin position="20"/>
        <end position="106"/>
    </location>
</feature>
<keyword evidence="7" id="KW-1185">Reference proteome</keyword>
<keyword evidence="5" id="KW-0732">Signal</keyword>
<reference evidence="6" key="1">
    <citation type="submission" date="2020-06" db="EMBL/GenBank/DDBJ databases">
        <authorList>
            <consortium name="Wellcome Sanger Institute Data Sharing"/>
        </authorList>
    </citation>
    <scope>NUCLEOTIDE SEQUENCE [LARGE SCALE GENOMIC DNA]</scope>
</reference>
<evidence type="ECO:0000256" key="3">
    <source>
        <dbReference type="ARBA" id="ARBA00022525"/>
    </source>
</evidence>
<reference evidence="6" key="3">
    <citation type="submission" date="2025-09" db="UniProtKB">
        <authorList>
            <consortium name="Ensembl"/>
        </authorList>
    </citation>
    <scope>IDENTIFICATION</scope>
</reference>
<evidence type="ECO:0000256" key="5">
    <source>
        <dbReference type="SAM" id="SignalP"/>
    </source>
</evidence>
<evidence type="ECO:0000313" key="7">
    <source>
        <dbReference type="Proteomes" id="UP000694680"/>
    </source>
</evidence>
<dbReference type="Gene3D" id="2.60.40.1900">
    <property type="entry name" value="Beta-microseminoprotein (PSP94) domain"/>
    <property type="match status" value="1"/>
</dbReference>
<keyword evidence="3" id="KW-0964">Secreted</keyword>
<feature type="signal peptide" evidence="5">
    <location>
        <begin position="1"/>
        <end position="19"/>
    </location>
</feature>
<evidence type="ECO:0008006" key="8">
    <source>
        <dbReference type="Google" id="ProtNLM"/>
    </source>
</evidence>
<evidence type="ECO:0000256" key="1">
    <source>
        <dbReference type="ARBA" id="ARBA00004613"/>
    </source>
</evidence>
<keyword evidence="4" id="KW-1015">Disulfide bond</keyword>
<evidence type="ECO:0000313" key="6">
    <source>
        <dbReference type="Ensembl" id="ENSGWIP00000008412.1"/>
    </source>
</evidence>
<dbReference type="Ensembl" id="ENSGWIT00000009394.1">
    <property type="protein sequence ID" value="ENSGWIP00000008412.1"/>
    <property type="gene ID" value="ENSGWIG00000004982.1"/>
</dbReference>
<dbReference type="PANTHER" id="PTHR10500">
    <property type="entry name" value="BETA-MICROSEMINOPROTEIN"/>
    <property type="match status" value="1"/>
</dbReference>
<proteinExistence type="inferred from homology"/>
<dbReference type="Pfam" id="PF05825">
    <property type="entry name" value="PSP94"/>
    <property type="match status" value="1"/>
</dbReference>
<comment type="similarity">
    <text evidence="2">Belongs to the beta-microseminoprotein family.</text>
</comment>
<dbReference type="AlphaFoldDB" id="A0A8C5DKY7"/>
<name>A0A8C5DKY7_GOUWI</name>
<organism evidence="6 7">
    <name type="scientific">Gouania willdenowi</name>
    <name type="common">Blunt-snouted clingfish</name>
    <name type="synonym">Lepadogaster willdenowi</name>
    <dbReference type="NCBI Taxonomy" id="441366"/>
    <lineage>
        <taxon>Eukaryota</taxon>
        <taxon>Metazoa</taxon>
        <taxon>Chordata</taxon>
        <taxon>Craniata</taxon>
        <taxon>Vertebrata</taxon>
        <taxon>Euteleostomi</taxon>
        <taxon>Actinopterygii</taxon>
        <taxon>Neopterygii</taxon>
        <taxon>Teleostei</taxon>
        <taxon>Neoteleostei</taxon>
        <taxon>Acanthomorphata</taxon>
        <taxon>Ovalentaria</taxon>
        <taxon>Blenniimorphae</taxon>
        <taxon>Blenniiformes</taxon>
        <taxon>Gobiesocoidei</taxon>
        <taxon>Gobiesocidae</taxon>
        <taxon>Gobiesocinae</taxon>
        <taxon>Gouania</taxon>
    </lineage>
</organism>
<reference evidence="6" key="2">
    <citation type="submission" date="2025-08" db="UniProtKB">
        <authorList>
            <consortium name="Ensembl"/>
        </authorList>
    </citation>
    <scope>IDENTIFICATION</scope>
</reference>
<dbReference type="InterPro" id="IPR008735">
    <property type="entry name" value="PSP94"/>
</dbReference>
<comment type="subcellular location">
    <subcellularLocation>
        <location evidence="1">Secreted</location>
    </subcellularLocation>
</comment>